<dbReference type="GO" id="GO:0000978">
    <property type="term" value="F:RNA polymerase II cis-regulatory region sequence-specific DNA binding"/>
    <property type="evidence" value="ECO:0007669"/>
    <property type="project" value="TreeGrafter"/>
</dbReference>
<feature type="domain" description="Myb-like" evidence="8">
    <location>
        <begin position="100"/>
        <end position="151"/>
    </location>
</feature>
<evidence type="ECO:0000313" key="11">
    <source>
        <dbReference type="Proteomes" id="UP001085076"/>
    </source>
</evidence>
<keyword evidence="3" id="KW-0805">Transcription regulation</keyword>
<name>A0A9D5C0K4_9LILI</name>
<dbReference type="GO" id="GO:0005634">
    <property type="term" value="C:nucleus"/>
    <property type="evidence" value="ECO:0007669"/>
    <property type="project" value="UniProtKB-SubCell"/>
</dbReference>
<dbReference type="SMART" id="SM00717">
    <property type="entry name" value="SANT"/>
    <property type="match status" value="3"/>
</dbReference>
<dbReference type="Gene3D" id="1.10.10.60">
    <property type="entry name" value="Homeodomain-like"/>
    <property type="match status" value="3"/>
</dbReference>
<evidence type="ECO:0000256" key="6">
    <source>
        <dbReference type="ARBA" id="ARBA00023242"/>
    </source>
</evidence>
<feature type="domain" description="HTH myb-type" evidence="9">
    <location>
        <begin position="156"/>
        <end position="206"/>
    </location>
</feature>
<keyword evidence="4" id="KW-0238">DNA-binding</keyword>
<sequence length="719" mass="81181">MVEEVKEEGKGEKVQGVWMAACSPASDESFEMEARAVPGKTAGPTGPTRRSTKGGWTDEEDAILAKAVRQFNGKNWKKIAEYVPDRSDVQCLHRWQKVIDPDLVKGAWTKEEDDRIIKLVEKYGPKKWSLIAQSMPGRIGKQCRERWHNHLNPAIKKDAWTKEEEIILIHAHQVYGNKWAEIAKLLPGRADNSIKNHWNCSLKKRLDSILDSGILGQTPGLSAFDLNYHSVRSGSQPVDPTKQKIKSLDQKRTAVKSSFTPEVCLGDQDLSLGFQDFGFHPVIKNFGSLRPEDKKVTLEDSKRLKVELKSIPLEDPKCVSVEVRDFMKPLLHWEDNSPANYPTSRLYKDASPWSTDLLHRVTNLCRIEDSDQTDASDDSHGASVLQPKAYNSIGNQFSSQSPCDRFFSNKILESPKNLRNHEFALKDENKKFKDTNVSGTPSTVFSSRDNFFGSDQIIRTLQPSEDSTSYHLYHEPLQLAGNEVSLVNSQKSNMDVHIKQKHNQVHSSTPPSLSLSLACVPSSPESILRSAAKSFKNIPSIMRKRGRESSKVLFAENPQRASCATIKHDGGGAPFVKAVDIENIKFSECASHNYQRKDRFDLNNPDILNKEHLLPCPSGRPLKNSQVLKTSVNSRTHSFVDNLFKVFLLACSLFGVQKSYAAWFLRILSEKCSKHSRRVQIQMNIGANEPTKLHKIYSSRSTFGKYLYQVHIRNTIFIV</sequence>
<dbReference type="PROSITE" id="PS50090">
    <property type="entry name" value="MYB_LIKE"/>
    <property type="match status" value="3"/>
</dbReference>
<accession>A0A9D5C0K4</accession>
<comment type="caution">
    <text evidence="10">The sequence shown here is derived from an EMBL/GenBank/DDBJ whole genome shotgun (WGS) entry which is preliminary data.</text>
</comment>
<dbReference type="Proteomes" id="UP001085076">
    <property type="component" value="Miscellaneous, Linkage group lg09"/>
</dbReference>
<evidence type="ECO:0000256" key="3">
    <source>
        <dbReference type="ARBA" id="ARBA00023015"/>
    </source>
</evidence>
<dbReference type="AlphaFoldDB" id="A0A9D5C0K4"/>
<dbReference type="FunFam" id="1.10.10.60:FF:000010">
    <property type="entry name" value="Transcriptional activator Myb isoform A"/>
    <property type="match status" value="1"/>
</dbReference>
<evidence type="ECO:0000313" key="10">
    <source>
        <dbReference type="EMBL" id="KAJ0963819.1"/>
    </source>
</evidence>
<feature type="domain" description="HTH myb-type" evidence="9">
    <location>
        <begin position="100"/>
        <end position="155"/>
    </location>
</feature>
<proteinExistence type="predicted"/>
<feature type="domain" description="HTH myb-type" evidence="9">
    <location>
        <begin position="48"/>
        <end position="99"/>
    </location>
</feature>
<dbReference type="InterPro" id="IPR050560">
    <property type="entry name" value="MYB_TF"/>
</dbReference>
<dbReference type="PANTHER" id="PTHR45614">
    <property type="entry name" value="MYB PROTEIN-RELATED"/>
    <property type="match status" value="1"/>
</dbReference>
<dbReference type="InterPro" id="IPR001005">
    <property type="entry name" value="SANT/Myb"/>
</dbReference>
<evidence type="ECO:0000256" key="5">
    <source>
        <dbReference type="ARBA" id="ARBA00023163"/>
    </source>
</evidence>
<protein>
    <submittedName>
        <fullName evidence="10">Uncharacterized protein</fullName>
    </submittedName>
</protein>
<gene>
    <name evidence="10" type="ORF">J5N97_028941</name>
</gene>
<evidence type="ECO:0000256" key="4">
    <source>
        <dbReference type="ARBA" id="ARBA00023125"/>
    </source>
</evidence>
<dbReference type="CDD" id="cd00167">
    <property type="entry name" value="SANT"/>
    <property type="match status" value="3"/>
</dbReference>
<keyword evidence="11" id="KW-1185">Reference proteome</keyword>
<evidence type="ECO:0000256" key="7">
    <source>
        <dbReference type="SAM" id="MobiDB-lite"/>
    </source>
</evidence>
<dbReference type="PROSITE" id="PS51294">
    <property type="entry name" value="HTH_MYB"/>
    <property type="match status" value="3"/>
</dbReference>
<feature type="domain" description="Myb-like" evidence="8">
    <location>
        <begin position="152"/>
        <end position="202"/>
    </location>
</feature>
<keyword evidence="2" id="KW-0677">Repeat</keyword>
<comment type="subcellular location">
    <subcellularLocation>
        <location evidence="1">Nucleus</location>
    </subcellularLocation>
</comment>
<dbReference type="SUPFAM" id="SSF46689">
    <property type="entry name" value="Homeodomain-like"/>
    <property type="match status" value="2"/>
</dbReference>
<keyword evidence="6" id="KW-0539">Nucleus</keyword>
<dbReference type="OrthoDB" id="2143914at2759"/>
<dbReference type="FunFam" id="1.10.10.60:FF:000016">
    <property type="entry name" value="Transcriptional activator Myb isoform A"/>
    <property type="match status" value="1"/>
</dbReference>
<feature type="domain" description="Myb-like" evidence="8">
    <location>
        <begin position="48"/>
        <end position="99"/>
    </location>
</feature>
<keyword evidence="5" id="KW-0804">Transcription</keyword>
<reference evidence="10" key="2">
    <citation type="journal article" date="2022" name="Hortic Res">
        <title>The genome of Dioscorea zingiberensis sheds light on the biosynthesis, origin and evolution of the medicinally important diosgenin saponins.</title>
        <authorList>
            <person name="Li Y."/>
            <person name="Tan C."/>
            <person name="Li Z."/>
            <person name="Guo J."/>
            <person name="Li S."/>
            <person name="Chen X."/>
            <person name="Wang C."/>
            <person name="Dai X."/>
            <person name="Yang H."/>
            <person name="Song W."/>
            <person name="Hou L."/>
            <person name="Xu J."/>
            <person name="Tong Z."/>
            <person name="Xu A."/>
            <person name="Yuan X."/>
            <person name="Wang W."/>
            <person name="Yang Q."/>
            <person name="Chen L."/>
            <person name="Sun Z."/>
            <person name="Wang K."/>
            <person name="Pan B."/>
            <person name="Chen J."/>
            <person name="Bao Y."/>
            <person name="Liu F."/>
            <person name="Qi X."/>
            <person name="Gang D.R."/>
            <person name="Wen J."/>
            <person name="Li J."/>
        </authorList>
    </citation>
    <scope>NUCLEOTIDE SEQUENCE</scope>
    <source>
        <strain evidence="10">Dzin_1.0</strain>
    </source>
</reference>
<dbReference type="Pfam" id="PF13921">
    <property type="entry name" value="Myb_DNA-bind_6"/>
    <property type="match status" value="1"/>
</dbReference>
<reference evidence="10" key="1">
    <citation type="submission" date="2021-03" db="EMBL/GenBank/DDBJ databases">
        <authorList>
            <person name="Li Z."/>
            <person name="Yang C."/>
        </authorList>
    </citation>
    <scope>NUCLEOTIDE SEQUENCE</scope>
    <source>
        <strain evidence="10">Dzin_1.0</strain>
        <tissue evidence="10">Leaf</tissue>
    </source>
</reference>
<dbReference type="FunFam" id="1.10.10.60:FF:000324">
    <property type="entry name" value="Transcription factor MYB3R-2"/>
    <property type="match status" value="1"/>
</dbReference>
<feature type="region of interest" description="Disordered" evidence="7">
    <location>
        <begin position="31"/>
        <end position="57"/>
    </location>
</feature>
<evidence type="ECO:0000256" key="1">
    <source>
        <dbReference type="ARBA" id="ARBA00004123"/>
    </source>
</evidence>
<organism evidence="10 11">
    <name type="scientific">Dioscorea zingiberensis</name>
    <dbReference type="NCBI Taxonomy" id="325984"/>
    <lineage>
        <taxon>Eukaryota</taxon>
        <taxon>Viridiplantae</taxon>
        <taxon>Streptophyta</taxon>
        <taxon>Embryophyta</taxon>
        <taxon>Tracheophyta</taxon>
        <taxon>Spermatophyta</taxon>
        <taxon>Magnoliopsida</taxon>
        <taxon>Liliopsida</taxon>
        <taxon>Dioscoreales</taxon>
        <taxon>Dioscoreaceae</taxon>
        <taxon>Dioscorea</taxon>
    </lineage>
</organism>
<dbReference type="GO" id="GO:0000981">
    <property type="term" value="F:DNA-binding transcription factor activity, RNA polymerase II-specific"/>
    <property type="evidence" value="ECO:0007669"/>
    <property type="project" value="TreeGrafter"/>
</dbReference>
<dbReference type="PANTHER" id="PTHR45614:SF232">
    <property type="entry name" value="TRANSCRIPTION FACTOR MYB3R-2"/>
    <property type="match status" value="1"/>
</dbReference>
<dbReference type="InterPro" id="IPR009057">
    <property type="entry name" value="Homeodomain-like_sf"/>
</dbReference>
<evidence type="ECO:0000256" key="2">
    <source>
        <dbReference type="ARBA" id="ARBA00022737"/>
    </source>
</evidence>
<dbReference type="InterPro" id="IPR017930">
    <property type="entry name" value="Myb_dom"/>
</dbReference>
<dbReference type="EMBL" id="JAGGNH010000009">
    <property type="protein sequence ID" value="KAJ0963819.1"/>
    <property type="molecule type" value="Genomic_DNA"/>
</dbReference>
<dbReference type="Pfam" id="PF00249">
    <property type="entry name" value="Myb_DNA-binding"/>
    <property type="match status" value="1"/>
</dbReference>
<evidence type="ECO:0000259" key="9">
    <source>
        <dbReference type="PROSITE" id="PS51294"/>
    </source>
</evidence>
<evidence type="ECO:0000259" key="8">
    <source>
        <dbReference type="PROSITE" id="PS50090"/>
    </source>
</evidence>